<sequence length="127" mass="14130">MILAFCKTDVLKSSVYKYLEKVLDCKDSSSLSQPSKSKRPESIDLNAETEQYEILPTVDLAQDASPDLFDEDDSQFITPAKLKVSVNNENSQKDIEGDKMAVTEPKTPTSSKKINDTDHNISANTKK</sequence>
<dbReference type="EMBL" id="GAIX01006780">
    <property type="protein sequence ID" value="JAA85780.1"/>
    <property type="molecule type" value="Transcribed_RNA"/>
</dbReference>
<accession>S4PF31</accession>
<protein>
    <submittedName>
        <fullName evidence="2">Uncharacterized protein</fullName>
    </submittedName>
</protein>
<feature type="compositionally biased region" description="Basic and acidic residues" evidence="1">
    <location>
        <begin position="91"/>
        <end position="101"/>
    </location>
</feature>
<evidence type="ECO:0000256" key="1">
    <source>
        <dbReference type="SAM" id="MobiDB-lite"/>
    </source>
</evidence>
<reference evidence="2" key="1">
    <citation type="journal article" date="2013" name="BMC Genomics">
        <title>Unscrambling butterfly oogenesis.</title>
        <authorList>
            <person name="Carter J.M."/>
            <person name="Baker S.C."/>
            <person name="Pink R."/>
            <person name="Carter D.R."/>
            <person name="Collins A."/>
            <person name="Tomlin J."/>
            <person name="Gibbs M."/>
            <person name="Breuker C.J."/>
        </authorList>
    </citation>
    <scope>NUCLEOTIDE SEQUENCE</scope>
    <source>
        <tissue evidence="2">Ovary</tissue>
    </source>
</reference>
<reference evidence="2" key="2">
    <citation type="submission" date="2013-05" db="EMBL/GenBank/DDBJ databases">
        <authorList>
            <person name="Carter J.-M."/>
            <person name="Baker S.C."/>
            <person name="Pink R."/>
            <person name="Carter D.R.F."/>
            <person name="Collins A."/>
            <person name="Tomlin J."/>
            <person name="Gibbs M."/>
            <person name="Breuker C.J."/>
        </authorList>
    </citation>
    <scope>NUCLEOTIDE SEQUENCE</scope>
    <source>
        <tissue evidence="2">Ovary</tissue>
    </source>
</reference>
<proteinExistence type="predicted"/>
<feature type="non-terminal residue" evidence="2">
    <location>
        <position position="127"/>
    </location>
</feature>
<name>S4PF31_9NEOP</name>
<dbReference type="AlphaFoldDB" id="S4PF31"/>
<evidence type="ECO:0000313" key="2">
    <source>
        <dbReference type="EMBL" id="JAA85780.1"/>
    </source>
</evidence>
<organism evidence="2">
    <name type="scientific">Pararge aegeria</name>
    <name type="common">speckled wood butterfly</name>
    <dbReference type="NCBI Taxonomy" id="116150"/>
    <lineage>
        <taxon>Eukaryota</taxon>
        <taxon>Metazoa</taxon>
        <taxon>Ecdysozoa</taxon>
        <taxon>Arthropoda</taxon>
        <taxon>Hexapoda</taxon>
        <taxon>Insecta</taxon>
        <taxon>Pterygota</taxon>
        <taxon>Neoptera</taxon>
        <taxon>Endopterygota</taxon>
        <taxon>Lepidoptera</taxon>
        <taxon>Glossata</taxon>
        <taxon>Ditrysia</taxon>
        <taxon>Papilionoidea</taxon>
        <taxon>Nymphalidae</taxon>
        <taxon>Satyrinae</taxon>
        <taxon>Satyrini</taxon>
        <taxon>Parargina</taxon>
        <taxon>Pararge</taxon>
    </lineage>
</organism>
<feature type="region of interest" description="Disordered" evidence="1">
    <location>
        <begin position="87"/>
        <end position="127"/>
    </location>
</feature>